<dbReference type="InterPro" id="IPR000189">
    <property type="entry name" value="Transglyc_AS"/>
</dbReference>
<accession>A0A1M6K9V0</accession>
<dbReference type="AlphaFoldDB" id="A0A1M6K9V0"/>
<proteinExistence type="inferred from homology"/>
<evidence type="ECO:0000256" key="1">
    <source>
        <dbReference type="ARBA" id="ARBA00007734"/>
    </source>
</evidence>
<evidence type="ECO:0000313" key="6">
    <source>
        <dbReference type="Proteomes" id="UP000184171"/>
    </source>
</evidence>
<evidence type="ECO:0000259" key="4">
    <source>
        <dbReference type="Pfam" id="PF13511"/>
    </source>
</evidence>
<protein>
    <submittedName>
        <fullName evidence="5">Soluble lytic murein transglycosylase</fullName>
    </submittedName>
</protein>
<dbReference type="GO" id="GO:0000270">
    <property type="term" value="P:peptidoglycan metabolic process"/>
    <property type="evidence" value="ECO:0007669"/>
    <property type="project" value="InterPro"/>
</dbReference>
<comment type="similarity">
    <text evidence="1">Belongs to the transglycosylase Slt family.</text>
</comment>
<dbReference type="InterPro" id="IPR025392">
    <property type="entry name" value="DUF4124"/>
</dbReference>
<keyword evidence="2" id="KW-0732">Signal</keyword>
<feature type="domain" description="DUF4124" evidence="4">
    <location>
        <begin position="15"/>
        <end position="46"/>
    </location>
</feature>
<gene>
    <name evidence="5" type="ORF">SAMN02745165_02637</name>
</gene>
<feature type="domain" description="Transglycosylase SLT" evidence="3">
    <location>
        <begin position="63"/>
        <end position="171"/>
    </location>
</feature>
<dbReference type="PROSITE" id="PS00922">
    <property type="entry name" value="TRANSGLYCOSYLASE"/>
    <property type="match status" value="1"/>
</dbReference>
<dbReference type="InterPro" id="IPR008258">
    <property type="entry name" value="Transglycosylase_SLT_dom_1"/>
</dbReference>
<name>A0A1M6K9V0_MALRU</name>
<dbReference type="CDD" id="cd00254">
    <property type="entry name" value="LT-like"/>
    <property type="match status" value="1"/>
</dbReference>
<dbReference type="GO" id="GO:0016020">
    <property type="term" value="C:membrane"/>
    <property type="evidence" value="ECO:0007669"/>
    <property type="project" value="InterPro"/>
</dbReference>
<evidence type="ECO:0000259" key="3">
    <source>
        <dbReference type="Pfam" id="PF01464"/>
    </source>
</evidence>
<dbReference type="InterPro" id="IPR023346">
    <property type="entry name" value="Lysozyme-like_dom_sf"/>
</dbReference>
<keyword evidence="6" id="KW-1185">Reference proteome</keyword>
<dbReference type="PANTHER" id="PTHR37423">
    <property type="entry name" value="SOLUBLE LYTIC MUREIN TRANSGLYCOSYLASE-RELATED"/>
    <property type="match status" value="1"/>
</dbReference>
<reference evidence="5 6" key="1">
    <citation type="submission" date="2016-11" db="EMBL/GenBank/DDBJ databases">
        <authorList>
            <person name="Jaros S."/>
            <person name="Januszkiewicz K."/>
            <person name="Wedrychowicz H."/>
        </authorList>
    </citation>
    <scope>NUCLEOTIDE SEQUENCE [LARGE SCALE GENOMIC DNA]</scope>
    <source>
        <strain evidence="5 6">DSM 5091</strain>
    </source>
</reference>
<feature type="signal peptide" evidence="2">
    <location>
        <begin position="1"/>
        <end position="25"/>
    </location>
</feature>
<organism evidence="5 6">
    <name type="scientific">Malonomonas rubra DSM 5091</name>
    <dbReference type="NCBI Taxonomy" id="1122189"/>
    <lineage>
        <taxon>Bacteria</taxon>
        <taxon>Pseudomonadati</taxon>
        <taxon>Thermodesulfobacteriota</taxon>
        <taxon>Desulfuromonadia</taxon>
        <taxon>Desulfuromonadales</taxon>
        <taxon>Geopsychrobacteraceae</taxon>
        <taxon>Malonomonas</taxon>
    </lineage>
</organism>
<feature type="chain" id="PRO_5012364447" evidence="2">
    <location>
        <begin position="26"/>
        <end position="189"/>
    </location>
</feature>
<dbReference type="RefSeq" id="WP_161947653.1">
    <property type="nucleotide sequence ID" value="NZ_FQZT01000010.1"/>
</dbReference>
<dbReference type="Gene3D" id="1.10.530.10">
    <property type="match status" value="1"/>
</dbReference>
<dbReference type="Proteomes" id="UP000184171">
    <property type="component" value="Unassembled WGS sequence"/>
</dbReference>
<dbReference type="GO" id="GO:0008933">
    <property type="term" value="F:peptidoglycan lytic transglycosylase activity"/>
    <property type="evidence" value="ECO:0007669"/>
    <property type="project" value="InterPro"/>
</dbReference>
<dbReference type="STRING" id="1122189.SAMN02745165_02637"/>
<sequence length="189" mass="21489">MLIKRLHIFIAAAFMLFGFCSDAAAAIYRYVDANGQLHFTNVPTGNHYRLYRGDRDGNRIEDLIEHFASKFRLESALVKAVIKVESNFNPSVVSHKGAQGLMQLMPGTAREVGVSNPFDPRQSIYGGSLYLRKMLDSFNFNLDYALAAYNAGPSAVRKYGGIPPYKETQNYVKRVKKYIDYYRREKVIN</sequence>
<evidence type="ECO:0000256" key="2">
    <source>
        <dbReference type="SAM" id="SignalP"/>
    </source>
</evidence>
<dbReference type="OrthoDB" id="9781970at2"/>
<dbReference type="Pfam" id="PF01464">
    <property type="entry name" value="SLT"/>
    <property type="match status" value="1"/>
</dbReference>
<evidence type="ECO:0000313" key="5">
    <source>
        <dbReference type="EMBL" id="SHJ55692.1"/>
    </source>
</evidence>
<dbReference type="PANTHER" id="PTHR37423:SF2">
    <property type="entry name" value="MEMBRANE-BOUND LYTIC MUREIN TRANSGLYCOSYLASE C"/>
    <property type="match status" value="1"/>
</dbReference>
<dbReference type="SUPFAM" id="SSF53955">
    <property type="entry name" value="Lysozyme-like"/>
    <property type="match status" value="1"/>
</dbReference>
<dbReference type="Pfam" id="PF13511">
    <property type="entry name" value="DUF4124"/>
    <property type="match status" value="1"/>
</dbReference>
<dbReference type="EMBL" id="FQZT01000010">
    <property type="protein sequence ID" value="SHJ55692.1"/>
    <property type="molecule type" value="Genomic_DNA"/>
</dbReference>